<comment type="caution">
    <text evidence="2">The sequence shown here is derived from an EMBL/GenBank/DDBJ whole genome shotgun (WGS) entry which is preliminary data.</text>
</comment>
<feature type="non-terminal residue" evidence="2">
    <location>
        <position position="125"/>
    </location>
</feature>
<evidence type="ECO:0000259" key="1">
    <source>
        <dbReference type="Pfam" id="PF17191"/>
    </source>
</evidence>
<dbReference type="InterPro" id="IPR012340">
    <property type="entry name" value="NA-bd_OB-fold"/>
</dbReference>
<evidence type="ECO:0000313" key="2">
    <source>
        <dbReference type="EMBL" id="GAI50402.1"/>
    </source>
</evidence>
<sequence>EDFSNIQSISKIKVNETCCLQGKILEIGISRTWKKKMFLTEAIVEDKTGAIKVIWFNQPYLTQTLNEGDWVCLAGKVSSGKKGVYLSSPAYEKFFPSSNFQSRAYNLTHTGRIVPVYPETEGLSS</sequence>
<name>X1P250_9ZZZZ</name>
<proteinExistence type="predicted"/>
<dbReference type="InterPro" id="IPR033454">
    <property type="entry name" value="RecG_wedge"/>
</dbReference>
<dbReference type="SUPFAM" id="SSF50249">
    <property type="entry name" value="Nucleic acid-binding proteins"/>
    <property type="match status" value="1"/>
</dbReference>
<organism evidence="2">
    <name type="scientific">marine sediment metagenome</name>
    <dbReference type="NCBI Taxonomy" id="412755"/>
    <lineage>
        <taxon>unclassified sequences</taxon>
        <taxon>metagenomes</taxon>
        <taxon>ecological metagenomes</taxon>
    </lineage>
</organism>
<accession>X1P250</accession>
<protein>
    <recommendedName>
        <fullName evidence="1">RecG wedge domain-containing protein</fullName>
    </recommendedName>
</protein>
<gene>
    <name evidence="2" type="ORF">S06H3_64123</name>
</gene>
<feature type="domain" description="RecG wedge" evidence="1">
    <location>
        <begin position="1"/>
        <end position="124"/>
    </location>
</feature>
<dbReference type="EMBL" id="BARV01042728">
    <property type="protein sequence ID" value="GAI50402.1"/>
    <property type="molecule type" value="Genomic_DNA"/>
</dbReference>
<reference evidence="2" key="1">
    <citation type="journal article" date="2014" name="Front. Microbiol.">
        <title>High frequency of phylogenetically diverse reductive dehalogenase-homologous genes in deep subseafloor sedimentary metagenomes.</title>
        <authorList>
            <person name="Kawai M."/>
            <person name="Futagami T."/>
            <person name="Toyoda A."/>
            <person name="Takaki Y."/>
            <person name="Nishi S."/>
            <person name="Hori S."/>
            <person name="Arai W."/>
            <person name="Tsubouchi T."/>
            <person name="Morono Y."/>
            <person name="Uchiyama I."/>
            <person name="Ito T."/>
            <person name="Fujiyama A."/>
            <person name="Inagaki F."/>
            <person name="Takami H."/>
        </authorList>
    </citation>
    <scope>NUCLEOTIDE SEQUENCE</scope>
    <source>
        <strain evidence="2">Expedition CK06-06</strain>
    </source>
</reference>
<dbReference type="Pfam" id="PF17191">
    <property type="entry name" value="RecG_wedge"/>
    <property type="match status" value="1"/>
</dbReference>
<dbReference type="CDD" id="cd04488">
    <property type="entry name" value="RecG_wedge_OBF"/>
    <property type="match status" value="1"/>
</dbReference>
<dbReference type="Gene3D" id="2.40.50.140">
    <property type="entry name" value="Nucleic acid-binding proteins"/>
    <property type="match status" value="1"/>
</dbReference>
<dbReference type="AlphaFoldDB" id="X1P250"/>
<feature type="non-terminal residue" evidence="2">
    <location>
        <position position="1"/>
    </location>
</feature>